<dbReference type="PANTHER" id="PTHR47032">
    <property type="entry name" value="UDP-D-XYLOSE:L-FUCOSE ALPHA-1,3-D-XYLOSYLTRANSFERASE-RELATED"/>
    <property type="match status" value="1"/>
</dbReference>
<accession>A0A914DVX9</accession>
<dbReference type="WBParaSite" id="ACRNAN_scaffold4417.g18021.t1">
    <property type="protein sequence ID" value="ACRNAN_scaffold4417.g18021.t1"/>
    <property type="gene ID" value="ACRNAN_scaffold4417.g18021"/>
</dbReference>
<dbReference type="GO" id="GO:0005794">
    <property type="term" value="C:Golgi apparatus"/>
    <property type="evidence" value="ECO:0007669"/>
    <property type="project" value="TreeGrafter"/>
</dbReference>
<organism evidence="3 4">
    <name type="scientific">Acrobeloides nanus</name>
    <dbReference type="NCBI Taxonomy" id="290746"/>
    <lineage>
        <taxon>Eukaryota</taxon>
        <taxon>Metazoa</taxon>
        <taxon>Ecdysozoa</taxon>
        <taxon>Nematoda</taxon>
        <taxon>Chromadorea</taxon>
        <taxon>Rhabditida</taxon>
        <taxon>Tylenchina</taxon>
        <taxon>Cephalobomorpha</taxon>
        <taxon>Cephaloboidea</taxon>
        <taxon>Cephalobidae</taxon>
        <taxon>Acrobeloides</taxon>
    </lineage>
</organism>
<dbReference type="AlphaFoldDB" id="A0A914DVX9"/>
<dbReference type="InterPro" id="IPR052636">
    <property type="entry name" value="UDP-D-xylose:L-fucose_XylT"/>
</dbReference>
<dbReference type="Pfam" id="PF03407">
    <property type="entry name" value="Nucleotid_trans"/>
    <property type="match status" value="1"/>
</dbReference>
<dbReference type="SUPFAM" id="SSF53448">
    <property type="entry name" value="Nucleotide-diphospho-sugar transferases"/>
    <property type="match status" value="1"/>
</dbReference>
<dbReference type="GO" id="GO:0016757">
    <property type="term" value="F:glycosyltransferase activity"/>
    <property type="evidence" value="ECO:0007669"/>
    <property type="project" value="TreeGrafter"/>
</dbReference>
<evidence type="ECO:0000256" key="1">
    <source>
        <dbReference type="ARBA" id="ARBA00007033"/>
    </source>
</evidence>
<dbReference type="InterPro" id="IPR029044">
    <property type="entry name" value="Nucleotide-diphossugar_trans"/>
</dbReference>
<comment type="similarity">
    <text evidence="1">Belongs to the glycosyltransferase 77 family.</text>
</comment>
<dbReference type="PANTHER" id="PTHR47032:SF1">
    <property type="entry name" value="UDP-D-XYLOSE:L-FUCOSE ALPHA-1,3-D-XYLOSYLTRANSFERASE-RELATED"/>
    <property type="match status" value="1"/>
</dbReference>
<feature type="domain" description="Nucleotide-diphospho-sugar transferase" evidence="2">
    <location>
        <begin position="32"/>
        <end position="235"/>
    </location>
</feature>
<proteinExistence type="inferred from homology"/>
<dbReference type="InterPro" id="IPR005069">
    <property type="entry name" value="Nucl-diP-sugar_transferase"/>
</dbReference>
<dbReference type="Proteomes" id="UP000887540">
    <property type="component" value="Unplaced"/>
</dbReference>
<evidence type="ECO:0000313" key="3">
    <source>
        <dbReference type="Proteomes" id="UP000887540"/>
    </source>
</evidence>
<keyword evidence="3" id="KW-1185">Reference proteome</keyword>
<evidence type="ECO:0000313" key="4">
    <source>
        <dbReference type="WBParaSite" id="ACRNAN_scaffold4417.g18021.t1"/>
    </source>
</evidence>
<evidence type="ECO:0000259" key="2">
    <source>
        <dbReference type="Pfam" id="PF03407"/>
    </source>
</evidence>
<name>A0A914DVX9_9BILA</name>
<protein>
    <submittedName>
        <fullName evidence="4">Nucleotide-diphospho-sugar transferase domain-containing protein</fullName>
    </submittedName>
</protein>
<sequence length="247" mass="28526">MANKYLITAVANNGHFEFVLNLIANLNDFGYTKFLIICLDLVLYENLVKYNFAEYAVLVPSTWLPSANISTHEAIWETKDYYPITRSKVFIVNKLVQHGLTILFTDVDIVWLSPNILNYIDAVAPGKDFVYSIDKTEHPASREVNSGFYMVRSNEGGKEIFKAIEERLKVDPDHDQFVINRVFDSNPELLNKHGYRLNKLLFANGDTYFHKQMNKKLGIQPMTIHANYLIGFDKKKCSLIQANMWYL</sequence>
<reference evidence="4" key="1">
    <citation type="submission" date="2022-11" db="UniProtKB">
        <authorList>
            <consortium name="WormBaseParasite"/>
        </authorList>
    </citation>
    <scope>IDENTIFICATION</scope>
</reference>